<evidence type="ECO:0000313" key="3">
    <source>
        <dbReference type="Proteomes" id="UP000077177"/>
    </source>
</evidence>
<reference evidence="2 3" key="2">
    <citation type="journal article" date="2016" name="Int. J. Syst. Evol. Microbiol.">
        <title>Flavisolibacter tropicus sp. nov., isolated from tropical soil.</title>
        <authorList>
            <person name="Lee J.J."/>
            <person name="Kang M.S."/>
            <person name="Kim G.S."/>
            <person name="Lee C.S."/>
            <person name="Lim S."/>
            <person name="Lee J."/>
            <person name="Roh S.H."/>
            <person name="Kang H."/>
            <person name="Ha J.M."/>
            <person name="Bae S."/>
            <person name="Jung H.Y."/>
            <person name="Kim M.K."/>
        </authorList>
    </citation>
    <scope>NUCLEOTIDE SEQUENCE [LARGE SCALE GENOMIC DNA]</scope>
    <source>
        <strain evidence="2 3">LCS9</strain>
    </source>
</reference>
<evidence type="ECO:0000256" key="1">
    <source>
        <dbReference type="SAM" id="Phobius"/>
    </source>
</evidence>
<reference evidence="3" key="1">
    <citation type="submission" date="2015-01" db="EMBL/GenBank/DDBJ databases">
        <title>Flavisolibacter sp./LCS9/ whole genome sequencing.</title>
        <authorList>
            <person name="Kim M.K."/>
            <person name="Srinivasan S."/>
            <person name="Lee J.-J."/>
        </authorList>
    </citation>
    <scope>NUCLEOTIDE SEQUENCE [LARGE SCALE GENOMIC DNA]</scope>
    <source>
        <strain evidence="3">LCS9</strain>
    </source>
</reference>
<keyword evidence="1" id="KW-0472">Membrane</keyword>
<evidence type="ECO:0000313" key="2">
    <source>
        <dbReference type="EMBL" id="ANE53088.1"/>
    </source>
</evidence>
<dbReference type="Proteomes" id="UP000077177">
    <property type="component" value="Chromosome"/>
</dbReference>
<keyword evidence="1" id="KW-0812">Transmembrane</keyword>
<sequence length="184" mass="20758">MPGLIKLCGKEFKLKFAQLWLRIYFYKHQQFNIMEYDQTTALFNLNVDTVTKAHLSETAKWARFLSVVGFVLLGLFLLGGIAVSLYSERPLNNYGGNAAFSAYGVGMSFILLFTGVIWFFPLLFLYRFASRMKTALNGNDQNALNTSFQNLKICFRYVGIITIIILALYALLLVFAIVGVAAFS</sequence>
<feature type="transmembrane region" description="Helical" evidence="1">
    <location>
        <begin position="64"/>
        <end position="86"/>
    </location>
</feature>
<dbReference type="AlphaFoldDB" id="A0A172U1M5"/>
<gene>
    <name evidence="2" type="ORF">SY85_24055</name>
</gene>
<proteinExistence type="predicted"/>
<accession>A0A172U1M5</accession>
<feature type="transmembrane region" description="Helical" evidence="1">
    <location>
        <begin position="157"/>
        <end position="183"/>
    </location>
</feature>
<feature type="transmembrane region" description="Helical" evidence="1">
    <location>
        <begin position="98"/>
        <end position="126"/>
    </location>
</feature>
<name>A0A172U1M5_9BACT</name>
<protein>
    <submittedName>
        <fullName evidence="2">Uncharacterized protein</fullName>
    </submittedName>
</protein>
<keyword evidence="1" id="KW-1133">Transmembrane helix</keyword>
<organism evidence="2 3">
    <name type="scientific">Flavisolibacter tropicus</name>
    <dbReference type="NCBI Taxonomy" id="1492898"/>
    <lineage>
        <taxon>Bacteria</taxon>
        <taxon>Pseudomonadati</taxon>
        <taxon>Bacteroidota</taxon>
        <taxon>Chitinophagia</taxon>
        <taxon>Chitinophagales</taxon>
        <taxon>Chitinophagaceae</taxon>
        <taxon>Flavisolibacter</taxon>
    </lineage>
</organism>
<dbReference type="KEGG" id="fla:SY85_24055"/>
<dbReference type="EMBL" id="CP011390">
    <property type="protein sequence ID" value="ANE53088.1"/>
    <property type="molecule type" value="Genomic_DNA"/>
</dbReference>
<keyword evidence="3" id="KW-1185">Reference proteome</keyword>